<organism evidence="8 9">
    <name type="scientific">Chiayiivirga flava</name>
    <dbReference type="NCBI Taxonomy" id="659595"/>
    <lineage>
        <taxon>Bacteria</taxon>
        <taxon>Pseudomonadati</taxon>
        <taxon>Pseudomonadota</taxon>
        <taxon>Gammaproteobacteria</taxon>
        <taxon>Lysobacterales</taxon>
        <taxon>Lysobacteraceae</taxon>
        <taxon>Chiayiivirga</taxon>
    </lineage>
</organism>
<dbReference type="GO" id="GO:0009279">
    <property type="term" value="C:cell outer membrane"/>
    <property type="evidence" value="ECO:0007669"/>
    <property type="project" value="UniProtKB-SubCell"/>
</dbReference>
<sequence>MKTLLRFAAACALFAAIAACGQKGDLVRPSPAAAVPAPAR</sequence>
<evidence type="ECO:0000256" key="7">
    <source>
        <dbReference type="SAM" id="SignalP"/>
    </source>
</evidence>
<evidence type="ECO:0000256" key="5">
    <source>
        <dbReference type="ARBA" id="ARBA00023237"/>
    </source>
</evidence>
<name>A0A7W8D662_9GAMM</name>
<dbReference type="RefSeq" id="WP_221281946.1">
    <property type="nucleotide sequence ID" value="NZ_JACHHP010000002.1"/>
</dbReference>
<protein>
    <submittedName>
        <fullName evidence="8">Putative small lipoprotein YifL</fullName>
    </submittedName>
</protein>
<dbReference type="PROSITE" id="PS51257">
    <property type="entry name" value="PROKAR_LIPOPROTEIN"/>
    <property type="match status" value="1"/>
</dbReference>
<keyword evidence="5" id="KW-0998">Cell outer membrane</keyword>
<keyword evidence="6 8" id="KW-0449">Lipoprotein</keyword>
<evidence type="ECO:0000256" key="4">
    <source>
        <dbReference type="ARBA" id="ARBA00023139"/>
    </source>
</evidence>
<accession>A0A7W8D662</accession>
<proteinExistence type="predicted"/>
<dbReference type="InterPro" id="IPR032831">
    <property type="entry name" value="LptM_cons"/>
</dbReference>
<feature type="signal peptide" evidence="7">
    <location>
        <begin position="1"/>
        <end position="18"/>
    </location>
</feature>
<keyword evidence="4" id="KW-0564">Palmitate</keyword>
<evidence type="ECO:0000313" key="8">
    <source>
        <dbReference type="EMBL" id="MBB5207422.1"/>
    </source>
</evidence>
<dbReference type="AlphaFoldDB" id="A0A7W8D662"/>
<evidence type="ECO:0000256" key="3">
    <source>
        <dbReference type="ARBA" id="ARBA00023136"/>
    </source>
</evidence>
<keyword evidence="2 7" id="KW-0732">Signal</keyword>
<gene>
    <name evidence="8" type="ORF">HNQ52_000951</name>
</gene>
<dbReference type="EMBL" id="JACHHP010000002">
    <property type="protein sequence ID" value="MBB5207422.1"/>
    <property type="molecule type" value="Genomic_DNA"/>
</dbReference>
<evidence type="ECO:0000313" key="9">
    <source>
        <dbReference type="Proteomes" id="UP000521199"/>
    </source>
</evidence>
<dbReference type="Proteomes" id="UP000521199">
    <property type="component" value="Unassembled WGS sequence"/>
</dbReference>
<evidence type="ECO:0000256" key="6">
    <source>
        <dbReference type="ARBA" id="ARBA00023288"/>
    </source>
</evidence>
<reference evidence="8 9" key="1">
    <citation type="submission" date="2020-08" db="EMBL/GenBank/DDBJ databases">
        <title>Genomic Encyclopedia of Type Strains, Phase IV (KMG-IV): sequencing the most valuable type-strain genomes for metagenomic binning, comparative biology and taxonomic classification.</title>
        <authorList>
            <person name="Goeker M."/>
        </authorList>
    </citation>
    <scope>NUCLEOTIDE SEQUENCE [LARGE SCALE GENOMIC DNA]</scope>
    <source>
        <strain evidence="8 9">DSM 24163</strain>
    </source>
</reference>
<keyword evidence="3" id="KW-0472">Membrane</keyword>
<comment type="caution">
    <text evidence="8">The sequence shown here is derived from an EMBL/GenBank/DDBJ whole genome shotgun (WGS) entry which is preliminary data.</text>
</comment>
<feature type="chain" id="PRO_5030741850" evidence="7">
    <location>
        <begin position="19"/>
        <end position="40"/>
    </location>
</feature>
<dbReference type="Pfam" id="PF13627">
    <property type="entry name" value="LptM_cons"/>
    <property type="match status" value="1"/>
</dbReference>
<keyword evidence="9" id="KW-1185">Reference proteome</keyword>
<dbReference type="NCBIfam" id="NF047847">
    <property type="entry name" value="SS_mature_LptM"/>
    <property type="match status" value="1"/>
</dbReference>
<evidence type="ECO:0000256" key="2">
    <source>
        <dbReference type="ARBA" id="ARBA00022729"/>
    </source>
</evidence>
<comment type="subcellular location">
    <subcellularLocation>
        <location evidence="1">Cell outer membrane</location>
        <topology evidence="1">Lipid-anchor</topology>
    </subcellularLocation>
</comment>
<evidence type="ECO:0000256" key="1">
    <source>
        <dbReference type="ARBA" id="ARBA00004459"/>
    </source>
</evidence>